<dbReference type="EMBL" id="CP017305">
    <property type="protein sequence ID" value="AOS83801.1"/>
    <property type="molecule type" value="Genomic_DNA"/>
</dbReference>
<feature type="region of interest" description="Disordered" evidence="1">
    <location>
        <begin position="1"/>
        <end position="63"/>
    </location>
</feature>
<sequence>MSNENEPTIPPDDGKGAATDTGNNSEPALPALPAKEEQDEQKNGGGPIFLTTSSRRSKRLPAK</sequence>
<protein>
    <submittedName>
        <fullName evidence="2">Uncharacterized protein</fullName>
    </submittedName>
</protein>
<dbReference type="STRING" id="274537.BIU88_06330"/>
<name>A0A1D8D075_CHLLM</name>
<organism evidence="2 3">
    <name type="scientific">Chlorobaculum limnaeum</name>
    <dbReference type="NCBI Taxonomy" id="274537"/>
    <lineage>
        <taxon>Bacteria</taxon>
        <taxon>Pseudomonadati</taxon>
        <taxon>Chlorobiota</taxon>
        <taxon>Chlorobiia</taxon>
        <taxon>Chlorobiales</taxon>
        <taxon>Chlorobiaceae</taxon>
        <taxon>Chlorobaculum</taxon>
    </lineage>
</organism>
<evidence type="ECO:0000313" key="3">
    <source>
        <dbReference type="Proteomes" id="UP000095185"/>
    </source>
</evidence>
<accession>A0A1D8D075</accession>
<gene>
    <name evidence="2" type="ORF">BIU88_06330</name>
</gene>
<dbReference type="Proteomes" id="UP000095185">
    <property type="component" value="Chromosome"/>
</dbReference>
<proteinExistence type="predicted"/>
<evidence type="ECO:0000313" key="2">
    <source>
        <dbReference type="EMBL" id="AOS83801.1"/>
    </source>
</evidence>
<reference evidence="2" key="1">
    <citation type="submission" date="2016-09" db="EMBL/GenBank/DDBJ databases">
        <title>Genome sequence of Chlorobaculum limnaeum.</title>
        <authorList>
            <person name="Liu Z."/>
            <person name="Tank M."/>
            <person name="Bryant D.A."/>
        </authorList>
    </citation>
    <scope>NUCLEOTIDE SEQUENCE [LARGE SCALE GENOMIC DNA]</scope>
    <source>
        <strain evidence="2">DSM 1677</strain>
    </source>
</reference>
<keyword evidence="3" id="KW-1185">Reference proteome</keyword>
<dbReference type="AlphaFoldDB" id="A0A1D8D075"/>
<evidence type="ECO:0000256" key="1">
    <source>
        <dbReference type="SAM" id="MobiDB-lite"/>
    </source>
</evidence>
<dbReference type="KEGG" id="clz:BIU88_06330"/>